<dbReference type="Pfam" id="PF08245">
    <property type="entry name" value="Mur_ligase_M"/>
    <property type="match status" value="1"/>
</dbReference>
<dbReference type="InterPro" id="IPR000713">
    <property type="entry name" value="Mur_ligase_N"/>
</dbReference>
<comment type="similarity">
    <text evidence="14">Belongs to the MurCDEF family.</text>
</comment>
<dbReference type="NCBIfam" id="TIGR01082">
    <property type="entry name" value="murC"/>
    <property type="match status" value="1"/>
</dbReference>
<dbReference type="PANTHER" id="PTHR43445:SF3">
    <property type="entry name" value="UDP-N-ACETYLMURAMATE--L-ALANINE LIGASE"/>
    <property type="match status" value="1"/>
</dbReference>
<dbReference type="Pfam" id="PF02875">
    <property type="entry name" value="Mur_ligase_C"/>
    <property type="match status" value="1"/>
</dbReference>
<evidence type="ECO:0000256" key="14">
    <source>
        <dbReference type="HAMAP-Rule" id="MF_00046"/>
    </source>
</evidence>
<dbReference type="UniPathway" id="UPA00219"/>
<keyword evidence="9 14" id="KW-0133">Cell shape</keyword>
<evidence type="ECO:0000256" key="2">
    <source>
        <dbReference type="ARBA" id="ARBA00004752"/>
    </source>
</evidence>
<evidence type="ECO:0000256" key="7">
    <source>
        <dbReference type="ARBA" id="ARBA00022741"/>
    </source>
</evidence>
<keyword evidence="10 14" id="KW-0573">Peptidoglycan synthesis</keyword>
<dbReference type="InterPro" id="IPR004101">
    <property type="entry name" value="Mur_ligase_C"/>
</dbReference>
<evidence type="ECO:0000259" key="15">
    <source>
        <dbReference type="Pfam" id="PF01225"/>
    </source>
</evidence>
<evidence type="ECO:0000256" key="10">
    <source>
        <dbReference type="ARBA" id="ARBA00022984"/>
    </source>
</evidence>
<dbReference type="Gene3D" id="3.90.190.20">
    <property type="entry name" value="Mur ligase, C-terminal domain"/>
    <property type="match status" value="1"/>
</dbReference>
<keyword evidence="11 14" id="KW-0131">Cell cycle</keyword>
<organism evidence="18 19">
    <name type="scientific">Candidatus Falkowbacteria bacterium CG23_combo_of_CG06-09_8_20_14_all_49_15</name>
    <dbReference type="NCBI Taxonomy" id="1974572"/>
    <lineage>
        <taxon>Bacteria</taxon>
        <taxon>Candidatus Falkowiibacteriota</taxon>
    </lineage>
</organism>
<protein>
    <recommendedName>
        <fullName evidence="3 14">UDP-N-acetylmuramate--L-alanine ligase</fullName>
        <ecNumber evidence="3 14">6.3.2.8</ecNumber>
    </recommendedName>
    <alternativeName>
        <fullName evidence="14">UDP-N-acetylmuramoyl-L-alanine synthetase</fullName>
    </alternativeName>
</protein>
<keyword evidence="6 14" id="KW-0132">Cell division</keyword>
<comment type="caution">
    <text evidence="18">The sequence shown here is derived from an EMBL/GenBank/DDBJ whole genome shotgun (WGS) entry which is preliminary data.</text>
</comment>
<dbReference type="PANTHER" id="PTHR43445">
    <property type="entry name" value="UDP-N-ACETYLMURAMATE--L-ALANINE LIGASE-RELATED"/>
    <property type="match status" value="1"/>
</dbReference>
<dbReference type="Pfam" id="PF01225">
    <property type="entry name" value="Mur_ligase"/>
    <property type="match status" value="1"/>
</dbReference>
<evidence type="ECO:0000259" key="16">
    <source>
        <dbReference type="Pfam" id="PF02875"/>
    </source>
</evidence>
<dbReference type="InterPro" id="IPR050061">
    <property type="entry name" value="MurCDEF_pg_biosynth"/>
</dbReference>
<evidence type="ECO:0000259" key="17">
    <source>
        <dbReference type="Pfam" id="PF08245"/>
    </source>
</evidence>
<dbReference type="Gene3D" id="3.40.1190.10">
    <property type="entry name" value="Mur-like, catalytic domain"/>
    <property type="match status" value="1"/>
</dbReference>
<evidence type="ECO:0000256" key="11">
    <source>
        <dbReference type="ARBA" id="ARBA00023306"/>
    </source>
</evidence>
<name>A0A2G9ZJU9_9BACT</name>
<evidence type="ECO:0000256" key="12">
    <source>
        <dbReference type="ARBA" id="ARBA00023316"/>
    </source>
</evidence>
<dbReference type="InterPro" id="IPR013221">
    <property type="entry name" value="Mur_ligase_cen"/>
</dbReference>
<dbReference type="GO" id="GO:0051301">
    <property type="term" value="P:cell division"/>
    <property type="evidence" value="ECO:0007669"/>
    <property type="project" value="UniProtKB-KW"/>
</dbReference>
<dbReference type="GO" id="GO:0008360">
    <property type="term" value="P:regulation of cell shape"/>
    <property type="evidence" value="ECO:0007669"/>
    <property type="project" value="UniProtKB-KW"/>
</dbReference>
<dbReference type="SUPFAM" id="SSF53244">
    <property type="entry name" value="MurD-like peptide ligases, peptide-binding domain"/>
    <property type="match status" value="1"/>
</dbReference>
<evidence type="ECO:0000256" key="5">
    <source>
        <dbReference type="ARBA" id="ARBA00022598"/>
    </source>
</evidence>
<evidence type="ECO:0000256" key="1">
    <source>
        <dbReference type="ARBA" id="ARBA00004496"/>
    </source>
</evidence>
<proteinExistence type="inferred from homology"/>
<comment type="function">
    <text evidence="14">Cell wall formation.</text>
</comment>
<keyword evidence="12 14" id="KW-0961">Cell wall biogenesis/degradation</keyword>
<dbReference type="GO" id="GO:0071555">
    <property type="term" value="P:cell wall organization"/>
    <property type="evidence" value="ECO:0007669"/>
    <property type="project" value="UniProtKB-KW"/>
</dbReference>
<evidence type="ECO:0000256" key="8">
    <source>
        <dbReference type="ARBA" id="ARBA00022840"/>
    </source>
</evidence>
<keyword evidence="8 14" id="KW-0067">ATP-binding</keyword>
<keyword evidence="4 14" id="KW-0963">Cytoplasm</keyword>
<evidence type="ECO:0000256" key="13">
    <source>
        <dbReference type="ARBA" id="ARBA00047833"/>
    </source>
</evidence>
<dbReference type="GO" id="GO:0005737">
    <property type="term" value="C:cytoplasm"/>
    <property type="evidence" value="ECO:0007669"/>
    <property type="project" value="UniProtKB-SubCell"/>
</dbReference>
<dbReference type="SUPFAM" id="SSF51984">
    <property type="entry name" value="MurCD N-terminal domain"/>
    <property type="match status" value="1"/>
</dbReference>
<evidence type="ECO:0000256" key="4">
    <source>
        <dbReference type="ARBA" id="ARBA00022490"/>
    </source>
</evidence>
<comment type="subcellular location">
    <subcellularLocation>
        <location evidence="1 14">Cytoplasm</location>
    </subcellularLocation>
</comment>
<evidence type="ECO:0000313" key="18">
    <source>
        <dbReference type="EMBL" id="PIP33445.1"/>
    </source>
</evidence>
<accession>A0A2G9ZJU9</accession>
<dbReference type="InterPro" id="IPR036615">
    <property type="entry name" value="Mur_ligase_C_dom_sf"/>
</dbReference>
<dbReference type="Gene3D" id="3.40.50.720">
    <property type="entry name" value="NAD(P)-binding Rossmann-like Domain"/>
    <property type="match status" value="1"/>
</dbReference>
<feature type="domain" description="Mur ligase central" evidence="17">
    <location>
        <begin position="114"/>
        <end position="301"/>
    </location>
</feature>
<evidence type="ECO:0000256" key="9">
    <source>
        <dbReference type="ARBA" id="ARBA00022960"/>
    </source>
</evidence>
<evidence type="ECO:0000313" key="19">
    <source>
        <dbReference type="Proteomes" id="UP000230729"/>
    </source>
</evidence>
<dbReference type="SUPFAM" id="SSF53623">
    <property type="entry name" value="MurD-like peptide ligases, catalytic domain"/>
    <property type="match status" value="1"/>
</dbReference>
<dbReference type="InterPro" id="IPR005758">
    <property type="entry name" value="UDP-N-AcMur_Ala_ligase_MurC"/>
</dbReference>
<reference evidence="18 19" key="1">
    <citation type="submission" date="2017-09" db="EMBL/GenBank/DDBJ databases">
        <title>Depth-based differentiation of microbial function through sediment-hosted aquifers and enrichment of novel symbionts in the deep terrestrial subsurface.</title>
        <authorList>
            <person name="Probst A.J."/>
            <person name="Ladd B."/>
            <person name="Jarett J.K."/>
            <person name="Geller-Mcgrath D.E."/>
            <person name="Sieber C.M."/>
            <person name="Emerson J.B."/>
            <person name="Anantharaman K."/>
            <person name="Thomas B.C."/>
            <person name="Malmstrom R."/>
            <person name="Stieglmeier M."/>
            <person name="Klingl A."/>
            <person name="Woyke T."/>
            <person name="Ryan C.M."/>
            <person name="Banfield J.F."/>
        </authorList>
    </citation>
    <scope>NUCLEOTIDE SEQUENCE [LARGE SCALE GENOMIC DNA]</scope>
    <source>
        <strain evidence="18">CG23_combo_of_CG06-09_8_20_14_all_49_15</strain>
    </source>
</reference>
<dbReference type="EMBL" id="PCSD01000101">
    <property type="protein sequence ID" value="PIP33445.1"/>
    <property type="molecule type" value="Genomic_DNA"/>
</dbReference>
<feature type="domain" description="Mur ligase N-terminal catalytic" evidence="15">
    <location>
        <begin position="9"/>
        <end position="110"/>
    </location>
</feature>
<comment type="pathway">
    <text evidence="2 14">Cell wall biogenesis; peptidoglycan biosynthesis.</text>
</comment>
<dbReference type="GO" id="GO:0009252">
    <property type="term" value="P:peptidoglycan biosynthetic process"/>
    <property type="evidence" value="ECO:0007669"/>
    <property type="project" value="UniProtKB-UniRule"/>
</dbReference>
<feature type="domain" description="Mur ligase C-terminal" evidence="16">
    <location>
        <begin position="323"/>
        <end position="459"/>
    </location>
</feature>
<dbReference type="HAMAP" id="MF_00046">
    <property type="entry name" value="MurC"/>
    <property type="match status" value="1"/>
</dbReference>
<dbReference type="AlphaFoldDB" id="A0A2G9ZJU9"/>
<gene>
    <name evidence="14 18" type="primary">murC</name>
    <name evidence="18" type="ORF">COX22_04335</name>
</gene>
<dbReference type="GO" id="GO:0008763">
    <property type="term" value="F:UDP-N-acetylmuramate-L-alanine ligase activity"/>
    <property type="evidence" value="ECO:0007669"/>
    <property type="project" value="UniProtKB-UniRule"/>
</dbReference>
<sequence>MDINKIKKAHLIGIKGVGMTMLAQYLAARGIGISGSDGPEKFMTDPVLEKIGIAVKEKFQPDNIPAEADLIVYSTAYKPETNPELAAALAGRARVLSLPEAIAQIFNQKYGLAVAGSHGKTTTTAWLAYVLKQAGFDPNAMIGAYVPQLSGFSLVGASDYLILELDEYQNKFRFFQPRALLLNNIDWDHPDFFPTPASYEAVFIALIKKIPKSGFLIANFDDPKIRKYARANCPGRVVSYGLSESADYRAEQIRFDQSGQYFQVKYSPAEADGQAEDLGSFFINLSGRHNIANALAVIAAAVELEVPLAKIRAAVGEFSGPARRLQLLGEFNGAAVIDDYAHHPSEIAATICGLRERYPGKRLLVVFHPHTFSRTKALLADFAASLSAADQIAVLDIYGSAREQQGGVHSADLVGLINEKKRERGEAETAQYLPAQAQAEQWLRAQAGAGDVVTLMGAGDVFRIGERLLI</sequence>
<keyword evidence="5 14" id="KW-0436">Ligase</keyword>
<feature type="binding site" evidence="14">
    <location>
        <begin position="116"/>
        <end position="122"/>
    </location>
    <ligand>
        <name>ATP</name>
        <dbReference type="ChEBI" id="CHEBI:30616"/>
    </ligand>
</feature>
<keyword evidence="7 14" id="KW-0547">Nucleotide-binding</keyword>
<dbReference type="GO" id="GO:0005524">
    <property type="term" value="F:ATP binding"/>
    <property type="evidence" value="ECO:0007669"/>
    <property type="project" value="UniProtKB-UniRule"/>
</dbReference>
<evidence type="ECO:0000256" key="3">
    <source>
        <dbReference type="ARBA" id="ARBA00012211"/>
    </source>
</evidence>
<evidence type="ECO:0000256" key="6">
    <source>
        <dbReference type="ARBA" id="ARBA00022618"/>
    </source>
</evidence>
<dbReference type="EC" id="6.3.2.8" evidence="3 14"/>
<dbReference type="InterPro" id="IPR036565">
    <property type="entry name" value="Mur-like_cat_sf"/>
</dbReference>
<dbReference type="Proteomes" id="UP000230729">
    <property type="component" value="Unassembled WGS sequence"/>
</dbReference>
<comment type="catalytic activity">
    <reaction evidence="13 14">
        <text>UDP-N-acetyl-alpha-D-muramate + L-alanine + ATP = UDP-N-acetyl-alpha-D-muramoyl-L-alanine + ADP + phosphate + H(+)</text>
        <dbReference type="Rhea" id="RHEA:23372"/>
        <dbReference type="ChEBI" id="CHEBI:15378"/>
        <dbReference type="ChEBI" id="CHEBI:30616"/>
        <dbReference type="ChEBI" id="CHEBI:43474"/>
        <dbReference type="ChEBI" id="CHEBI:57972"/>
        <dbReference type="ChEBI" id="CHEBI:70757"/>
        <dbReference type="ChEBI" id="CHEBI:83898"/>
        <dbReference type="ChEBI" id="CHEBI:456216"/>
        <dbReference type="EC" id="6.3.2.8"/>
    </reaction>
</comment>